<evidence type="ECO:0000313" key="3">
    <source>
        <dbReference type="Proteomes" id="UP000585614"/>
    </source>
</evidence>
<name>A0A7J7VE05_RHIFE</name>
<dbReference type="Proteomes" id="UP000585614">
    <property type="component" value="Unassembled WGS sequence"/>
</dbReference>
<comment type="caution">
    <text evidence="2">The sequence shown here is derived from an EMBL/GenBank/DDBJ whole genome shotgun (WGS) entry which is preliminary data.</text>
</comment>
<dbReference type="AlphaFoldDB" id="A0A7J7VE05"/>
<gene>
    <name evidence="2" type="ORF">mRhiFer1_008345</name>
</gene>
<organism evidence="2 3">
    <name type="scientific">Rhinolophus ferrumequinum</name>
    <name type="common">Greater horseshoe bat</name>
    <dbReference type="NCBI Taxonomy" id="59479"/>
    <lineage>
        <taxon>Eukaryota</taxon>
        <taxon>Metazoa</taxon>
        <taxon>Chordata</taxon>
        <taxon>Craniata</taxon>
        <taxon>Vertebrata</taxon>
        <taxon>Euteleostomi</taxon>
        <taxon>Mammalia</taxon>
        <taxon>Eutheria</taxon>
        <taxon>Laurasiatheria</taxon>
        <taxon>Chiroptera</taxon>
        <taxon>Yinpterochiroptera</taxon>
        <taxon>Rhinolophoidea</taxon>
        <taxon>Rhinolophidae</taxon>
        <taxon>Rhinolophinae</taxon>
        <taxon>Rhinolophus</taxon>
    </lineage>
</organism>
<evidence type="ECO:0000256" key="1">
    <source>
        <dbReference type="SAM" id="MobiDB-lite"/>
    </source>
</evidence>
<feature type="compositionally biased region" description="Polar residues" evidence="1">
    <location>
        <begin position="1"/>
        <end position="19"/>
    </location>
</feature>
<dbReference type="EMBL" id="JACAGC010000013">
    <property type="protein sequence ID" value="KAF6323362.1"/>
    <property type="molecule type" value="Genomic_DNA"/>
</dbReference>
<feature type="region of interest" description="Disordered" evidence="1">
    <location>
        <begin position="1"/>
        <end position="23"/>
    </location>
</feature>
<reference evidence="2 3" key="1">
    <citation type="journal article" date="2020" name="Nature">
        <title>Six reference-quality genomes reveal evolution of bat adaptations.</title>
        <authorList>
            <person name="Jebb D."/>
            <person name="Huang Z."/>
            <person name="Pippel M."/>
            <person name="Hughes G.M."/>
            <person name="Lavrichenko K."/>
            <person name="Devanna P."/>
            <person name="Winkler S."/>
            <person name="Jermiin L.S."/>
            <person name="Skirmuntt E.C."/>
            <person name="Katzourakis A."/>
            <person name="Burkitt-Gray L."/>
            <person name="Ray D.A."/>
            <person name="Sullivan K.A.M."/>
            <person name="Roscito J.G."/>
            <person name="Kirilenko B.M."/>
            <person name="Davalos L.M."/>
            <person name="Corthals A.P."/>
            <person name="Power M.L."/>
            <person name="Jones G."/>
            <person name="Ransome R.D."/>
            <person name="Dechmann D.K.N."/>
            <person name="Locatelli A.G."/>
            <person name="Puechmaille S.J."/>
            <person name="Fedrigo O."/>
            <person name="Jarvis E.D."/>
            <person name="Hiller M."/>
            <person name="Vernes S.C."/>
            <person name="Myers E.W."/>
            <person name="Teeling E.C."/>
        </authorList>
    </citation>
    <scope>NUCLEOTIDE SEQUENCE [LARGE SCALE GENOMIC DNA]</scope>
    <source>
        <strain evidence="2">MRhiFer1</strain>
        <tissue evidence="2">Lung</tissue>
    </source>
</reference>
<sequence>MMTQTGRGRVRNTIQTSPSPGFHHHHIILPFPLEQVKNKSQTMRSDRTSDPGEKMHLDRRFFKASRRRYMLAIEMTKTHFQIKSSAILSKREWRGPSLHSLADLHLSPVFINYQLRDPGHLVELL</sequence>
<evidence type="ECO:0000313" key="2">
    <source>
        <dbReference type="EMBL" id="KAF6323362.1"/>
    </source>
</evidence>
<protein>
    <submittedName>
        <fullName evidence="2">Uncharacterized protein</fullName>
    </submittedName>
</protein>
<proteinExistence type="predicted"/>
<accession>A0A7J7VE05</accession>